<dbReference type="AlphaFoldDB" id="A0A814IMD6"/>
<keyword evidence="3" id="KW-1185">Reference proteome</keyword>
<dbReference type="InterPro" id="IPR036867">
    <property type="entry name" value="R3H_dom_sf"/>
</dbReference>
<dbReference type="SUPFAM" id="SSF82708">
    <property type="entry name" value="R3H domain"/>
    <property type="match status" value="1"/>
</dbReference>
<dbReference type="EMBL" id="CAJNOC010004570">
    <property type="protein sequence ID" value="CAF1026377.1"/>
    <property type="molecule type" value="Genomic_DNA"/>
</dbReference>
<evidence type="ECO:0000313" key="3">
    <source>
        <dbReference type="Proteomes" id="UP000663879"/>
    </source>
</evidence>
<evidence type="ECO:0000313" key="2">
    <source>
        <dbReference type="EMBL" id="CAF1026377.1"/>
    </source>
</evidence>
<organism evidence="2 3">
    <name type="scientific">Brachionus calyciflorus</name>
    <dbReference type="NCBI Taxonomy" id="104777"/>
    <lineage>
        <taxon>Eukaryota</taxon>
        <taxon>Metazoa</taxon>
        <taxon>Spiralia</taxon>
        <taxon>Gnathifera</taxon>
        <taxon>Rotifera</taxon>
        <taxon>Eurotatoria</taxon>
        <taxon>Monogononta</taxon>
        <taxon>Pseudotrocha</taxon>
        <taxon>Ploima</taxon>
        <taxon>Brachionidae</taxon>
        <taxon>Brachionus</taxon>
    </lineage>
</organism>
<evidence type="ECO:0008006" key="4">
    <source>
        <dbReference type="Google" id="ProtNLM"/>
    </source>
</evidence>
<protein>
    <recommendedName>
        <fullName evidence="4">R3H domain-containing protein</fullName>
    </recommendedName>
</protein>
<gene>
    <name evidence="2" type="ORF">OXX778_LOCUS17639</name>
</gene>
<sequence>MPIDKSLELYKVCEVIDLDTDIIFEWCKLKDIDMLDVLEALPNVNQSEQLFDIDDNDMLPDNHSNFDLPLYAPVDSTPVEDVVELDDNFKSQMENILYDFKKSDKNLIEFNLAKSHRVIVHQLANKLELKHRTRDESIIVVSKGYSVVGESNIRKISRSNLIFENQKSAEIPLNPGVEQVLGKEKEISQRRRGRPKKMIVSNHQNH</sequence>
<dbReference type="GO" id="GO:0003676">
    <property type="term" value="F:nucleic acid binding"/>
    <property type="evidence" value="ECO:0007669"/>
    <property type="project" value="InterPro"/>
</dbReference>
<evidence type="ECO:0000256" key="1">
    <source>
        <dbReference type="SAM" id="MobiDB-lite"/>
    </source>
</evidence>
<proteinExistence type="predicted"/>
<reference evidence="2" key="1">
    <citation type="submission" date="2021-02" db="EMBL/GenBank/DDBJ databases">
        <authorList>
            <person name="Nowell W R."/>
        </authorList>
    </citation>
    <scope>NUCLEOTIDE SEQUENCE</scope>
    <source>
        <strain evidence="2">Ploen Becks lab</strain>
    </source>
</reference>
<comment type="caution">
    <text evidence="2">The sequence shown here is derived from an EMBL/GenBank/DDBJ whole genome shotgun (WGS) entry which is preliminary data.</text>
</comment>
<accession>A0A814IMD6</accession>
<feature type="region of interest" description="Disordered" evidence="1">
    <location>
        <begin position="185"/>
        <end position="206"/>
    </location>
</feature>
<dbReference type="Proteomes" id="UP000663879">
    <property type="component" value="Unassembled WGS sequence"/>
</dbReference>
<dbReference type="Gene3D" id="3.30.1370.50">
    <property type="entry name" value="R3H-like domain"/>
    <property type="match status" value="1"/>
</dbReference>
<name>A0A814IMD6_9BILA</name>